<sequence>MWVELAAGAGALVVGAFIWSAPRGDVATPGPEATPEQVVRAYIDAVNARDFETANTIDARPGDLGRFSRPMKTHDVEMGQTLTENGRPHVLFTADFDGGDGTVEDGVWGYYLERGRDGLWHIIDAGVA</sequence>
<gene>
    <name evidence="1" type="ORF">EDD33_1752</name>
</gene>
<protein>
    <recommendedName>
        <fullName evidence="3">Mce-associated membrane protein</fullName>
    </recommendedName>
</protein>
<keyword evidence="2" id="KW-1185">Reference proteome</keyword>
<dbReference type="EMBL" id="RKHO01000001">
    <property type="protein sequence ID" value="ROR90903.1"/>
    <property type="molecule type" value="Genomic_DNA"/>
</dbReference>
<accession>A0A3N2CTN8</accession>
<evidence type="ECO:0000313" key="1">
    <source>
        <dbReference type="EMBL" id="ROR90903.1"/>
    </source>
</evidence>
<proteinExistence type="predicted"/>
<organism evidence="1 2">
    <name type="scientific">Nocardioides aurantiacus</name>
    <dbReference type="NCBI Taxonomy" id="86796"/>
    <lineage>
        <taxon>Bacteria</taxon>
        <taxon>Bacillati</taxon>
        <taxon>Actinomycetota</taxon>
        <taxon>Actinomycetes</taxon>
        <taxon>Propionibacteriales</taxon>
        <taxon>Nocardioidaceae</taxon>
        <taxon>Nocardioides</taxon>
    </lineage>
</organism>
<dbReference type="AlphaFoldDB" id="A0A3N2CTN8"/>
<dbReference type="Proteomes" id="UP000281738">
    <property type="component" value="Unassembled WGS sequence"/>
</dbReference>
<name>A0A3N2CTN8_9ACTN</name>
<evidence type="ECO:0008006" key="3">
    <source>
        <dbReference type="Google" id="ProtNLM"/>
    </source>
</evidence>
<evidence type="ECO:0000313" key="2">
    <source>
        <dbReference type="Proteomes" id="UP000281738"/>
    </source>
</evidence>
<comment type="caution">
    <text evidence="1">The sequence shown here is derived from an EMBL/GenBank/DDBJ whole genome shotgun (WGS) entry which is preliminary data.</text>
</comment>
<reference evidence="1 2" key="1">
    <citation type="submission" date="2018-11" db="EMBL/GenBank/DDBJ databases">
        <title>Sequencing the genomes of 1000 actinobacteria strains.</title>
        <authorList>
            <person name="Klenk H.-P."/>
        </authorList>
    </citation>
    <scope>NUCLEOTIDE SEQUENCE [LARGE SCALE GENOMIC DNA]</scope>
    <source>
        <strain evidence="1 2">DSM 12652</strain>
    </source>
</reference>